<sequence>MSKVLSPKYMAHIVLKTPDLKAMSSFYKTFLGAHANWENEQLAFLTYDDEHHRIALIEIPGLPTNAQKSAGLDHIAFAYGTLDDLLTAYKQRKALGILPVWSVNHGPTMSLYYQDPDGNRIETQVDNFETVEETNAFMAGQEFLKNPIGVDVDPEELIRKLEEGVPGSEIRKRPDVGVRGPESVPWY</sequence>
<reference evidence="1" key="1">
    <citation type="submission" date="2022-10" db="EMBL/GenBank/DDBJ databases">
        <title>Genome Sequence of Xylaria curta.</title>
        <authorList>
            <person name="Buettner E."/>
        </authorList>
    </citation>
    <scope>NUCLEOTIDE SEQUENCE</scope>
    <source>
        <strain evidence="1">Babe10</strain>
    </source>
</reference>
<gene>
    <name evidence="1" type="ORF">NUW58_g4414</name>
</gene>
<proteinExistence type="predicted"/>
<organism evidence="1 2">
    <name type="scientific">Xylaria curta</name>
    <dbReference type="NCBI Taxonomy" id="42375"/>
    <lineage>
        <taxon>Eukaryota</taxon>
        <taxon>Fungi</taxon>
        <taxon>Dikarya</taxon>
        <taxon>Ascomycota</taxon>
        <taxon>Pezizomycotina</taxon>
        <taxon>Sordariomycetes</taxon>
        <taxon>Xylariomycetidae</taxon>
        <taxon>Xylariales</taxon>
        <taxon>Xylariaceae</taxon>
        <taxon>Xylaria</taxon>
    </lineage>
</organism>
<name>A0ACC1P6F7_9PEZI</name>
<keyword evidence="2" id="KW-1185">Reference proteome</keyword>
<protein>
    <submittedName>
        <fullName evidence="1">Uncharacterized protein</fullName>
    </submittedName>
</protein>
<evidence type="ECO:0000313" key="2">
    <source>
        <dbReference type="Proteomes" id="UP001143856"/>
    </source>
</evidence>
<accession>A0ACC1P6F7</accession>
<dbReference type="EMBL" id="JAPDGR010000765">
    <property type="protein sequence ID" value="KAJ2987599.1"/>
    <property type="molecule type" value="Genomic_DNA"/>
</dbReference>
<dbReference type="Proteomes" id="UP001143856">
    <property type="component" value="Unassembled WGS sequence"/>
</dbReference>
<comment type="caution">
    <text evidence="1">The sequence shown here is derived from an EMBL/GenBank/DDBJ whole genome shotgun (WGS) entry which is preliminary data.</text>
</comment>
<evidence type="ECO:0000313" key="1">
    <source>
        <dbReference type="EMBL" id="KAJ2987599.1"/>
    </source>
</evidence>